<keyword evidence="1" id="KW-0175">Coiled coil</keyword>
<keyword evidence="3" id="KW-1185">Reference proteome</keyword>
<accession>A0A383U0E5</accession>
<proteinExistence type="predicted"/>
<dbReference type="AlphaFoldDB" id="A0A383U0E5"/>
<dbReference type="Proteomes" id="UP000262142">
    <property type="component" value="Unassembled WGS sequence"/>
</dbReference>
<dbReference type="RefSeq" id="WP_119059394.1">
    <property type="nucleotide sequence ID" value="NZ_UNSC01000004.1"/>
</dbReference>
<dbReference type="EMBL" id="UNSC01000004">
    <property type="protein sequence ID" value="SZD72970.1"/>
    <property type="molecule type" value="Genomic_DNA"/>
</dbReference>
<dbReference type="OrthoDB" id="9811599at2"/>
<evidence type="ECO:0000313" key="3">
    <source>
        <dbReference type="Proteomes" id="UP000262142"/>
    </source>
</evidence>
<organism evidence="2 3">
    <name type="scientific">Candidatus Ornithobacterium hominis</name>
    <dbReference type="NCBI Taxonomy" id="2497989"/>
    <lineage>
        <taxon>Bacteria</taxon>
        <taxon>Pseudomonadati</taxon>
        <taxon>Bacteroidota</taxon>
        <taxon>Flavobacteriia</taxon>
        <taxon>Flavobacteriales</taxon>
        <taxon>Weeksellaceae</taxon>
        <taxon>Ornithobacterium</taxon>
    </lineage>
</organism>
<gene>
    <name evidence="2" type="ORF">SAMEA104719789_01086</name>
</gene>
<name>A0A383U0E5_9FLAO</name>
<sequence length="601" mass="68549">MNYPHSFYIPVMGIGFTLDSPLKLAPFGIDSVMSLSDDMLIEKLRKFYSKKFNKPFQAVEDNHDDPRAKRITLYLDLIHDLVNEKIQAFHQFNEETKTEVFKYFELLPSYSELKKKFSDLDLMKISKEEISLWLKEHLKPGSIDVNVMTKLDKINYKKNKALPDEFNDAHAAVRGFAKSKVQSNLILSAGMNPKLFGYMAELDEFFPDAEGNLKKKIVLKVSDYRSALIQGKFLAKKGLWVSEYRIESGLNCGGHAFATDGYLMGPILEEFKNNRIALSEEIRKVFEKGLEEAGRTIPLNKLDFKITAQGGVGTNEEHDFLRNNYNIDAVGWGTPFLLCPEASTVDDETLEKLAQAKEEDLYTSDISPLGVPFNNLKGNTKDVEKADRIAAGRPGSPCPKKYLVSNTEFTEKAICTASRQYQSKKLAAIVSAEKNEVEITSEYAKITEKSCICVGLGTSSLLKYDLDYKVEGPGVSVCPGPNMAYYDHIVSLKEMVGHVYGRNNVMNFPHRPHMFIKELQCYIKHLHKEIIKKGKEISKKDLRYFDKYMKNLHSGISYYENLFQTVNQYFSNVKNQSLEQLKEYKEQLKQIELELSEKEVS</sequence>
<reference evidence="2 3" key="1">
    <citation type="submission" date="2018-09" db="EMBL/GenBank/DDBJ databases">
        <authorList>
            <consortium name="Pathogen Informatics"/>
        </authorList>
    </citation>
    <scope>NUCLEOTIDE SEQUENCE [LARGE SCALE GENOMIC DNA]</scope>
    <source>
        <strain evidence="2 3">OH-22767</strain>
    </source>
</reference>
<feature type="coiled-coil region" evidence="1">
    <location>
        <begin position="574"/>
        <end position="601"/>
    </location>
</feature>
<evidence type="ECO:0000256" key="1">
    <source>
        <dbReference type="SAM" id="Coils"/>
    </source>
</evidence>
<protein>
    <submittedName>
        <fullName evidence="2">Uncharacterized protein</fullName>
    </submittedName>
</protein>
<evidence type="ECO:0000313" key="2">
    <source>
        <dbReference type="EMBL" id="SZD72970.1"/>
    </source>
</evidence>